<reference evidence="4 5" key="1">
    <citation type="submission" date="2016-10" db="EMBL/GenBank/DDBJ databases">
        <authorList>
            <person name="Cai Z."/>
        </authorList>
    </citation>
    <scope>NUCLEOTIDE SEQUENCE [LARGE SCALE GENOMIC DNA]</scope>
    <source>
        <strain evidence="4 5">CGMCC 1.10826</strain>
    </source>
</reference>
<keyword evidence="5" id="KW-1185">Reference proteome</keyword>
<dbReference type="PROSITE" id="PS51462">
    <property type="entry name" value="NUDIX"/>
    <property type="match status" value="1"/>
</dbReference>
<evidence type="ECO:0000259" key="3">
    <source>
        <dbReference type="PROSITE" id="PS51462"/>
    </source>
</evidence>
<dbReference type="CDD" id="cd18879">
    <property type="entry name" value="NUDIX_Hydrolase"/>
    <property type="match status" value="1"/>
</dbReference>
<name>A0A2Y9AQJ2_9MICO</name>
<dbReference type="RefSeq" id="WP_110853021.1">
    <property type="nucleotide sequence ID" value="NZ_QKLZ01000010.1"/>
</dbReference>
<dbReference type="Gene3D" id="3.90.79.10">
    <property type="entry name" value="Nucleoside Triphosphate Pyrophosphohydrolase"/>
    <property type="match status" value="1"/>
</dbReference>
<dbReference type="InterPro" id="IPR020084">
    <property type="entry name" value="NUDIX_hydrolase_CS"/>
</dbReference>
<evidence type="ECO:0000256" key="1">
    <source>
        <dbReference type="ARBA" id="ARBA00001946"/>
    </source>
</evidence>
<dbReference type="GO" id="GO:0016787">
    <property type="term" value="F:hydrolase activity"/>
    <property type="evidence" value="ECO:0007669"/>
    <property type="project" value="UniProtKB-KW"/>
</dbReference>
<dbReference type="PANTHER" id="PTHR43046">
    <property type="entry name" value="GDP-MANNOSE MANNOSYL HYDROLASE"/>
    <property type="match status" value="1"/>
</dbReference>
<proteinExistence type="predicted"/>
<dbReference type="Pfam" id="PF00293">
    <property type="entry name" value="NUDIX"/>
    <property type="match status" value="1"/>
</dbReference>
<evidence type="ECO:0000313" key="4">
    <source>
        <dbReference type="EMBL" id="SSA44747.1"/>
    </source>
</evidence>
<dbReference type="Proteomes" id="UP000250222">
    <property type="component" value="Unassembled WGS sequence"/>
</dbReference>
<dbReference type="PROSITE" id="PS00893">
    <property type="entry name" value="NUDIX_BOX"/>
    <property type="match status" value="1"/>
</dbReference>
<evidence type="ECO:0000313" key="5">
    <source>
        <dbReference type="Proteomes" id="UP000250222"/>
    </source>
</evidence>
<dbReference type="InterPro" id="IPR000086">
    <property type="entry name" value="NUDIX_hydrolase_dom"/>
</dbReference>
<keyword evidence="2" id="KW-0378">Hydrolase</keyword>
<dbReference type="EMBL" id="UETB01000010">
    <property type="protein sequence ID" value="SSA44747.1"/>
    <property type="molecule type" value="Genomic_DNA"/>
</dbReference>
<dbReference type="OrthoDB" id="9814308at2"/>
<feature type="domain" description="Nudix hydrolase" evidence="3">
    <location>
        <begin position="19"/>
        <end position="148"/>
    </location>
</feature>
<comment type="cofactor">
    <cofactor evidence="1">
        <name>Mg(2+)</name>
        <dbReference type="ChEBI" id="CHEBI:18420"/>
    </cofactor>
</comment>
<organism evidence="4 5">
    <name type="scientific">Georgenia satyanarayanai</name>
    <dbReference type="NCBI Taxonomy" id="860221"/>
    <lineage>
        <taxon>Bacteria</taxon>
        <taxon>Bacillati</taxon>
        <taxon>Actinomycetota</taxon>
        <taxon>Actinomycetes</taxon>
        <taxon>Micrococcales</taxon>
        <taxon>Bogoriellaceae</taxon>
        <taxon>Georgenia</taxon>
    </lineage>
</organism>
<dbReference type="SUPFAM" id="SSF55811">
    <property type="entry name" value="Nudix"/>
    <property type="match status" value="1"/>
</dbReference>
<dbReference type="AlphaFoldDB" id="A0A2Y9AQJ2"/>
<protein>
    <submittedName>
        <fullName evidence="4">ADP-ribose pyrophosphatase YjhB, NUDIX family</fullName>
    </submittedName>
</protein>
<accession>A0A2Y9AQJ2</accession>
<evidence type="ECO:0000256" key="2">
    <source>
        <dbReference type="ARBA" id="ARBA00022801"/>
    </source>
</evidence>
<sequence length="160" mass="16767">MPVPEFVTALRAHVGTAPLWLSGVTAVVLDGDQVLLGRRADNGMWAAISGILDPGEQPARAAVREVLEETGVVARVLALASVDSGDVVTYPNGDQAQYLSLAFLCEYVSGQARVADDESLEVGWFPLDTLPQALAPSSATRIADALAARADPAAGPRFVR</sequence>
<dbReference type="InterPro" id="IPR015797">
    <property type="entry name" value="NUDIX_hydrolase-like_dom_sf"/>
</dbReference>
<dbReference type="PANTHER" id="PTHR43046:SF16">
    <property type="entry name" value="ADP-RIBOSE PYROPHOSPHATASE YJHB-RELATED"/>
    <property type="match status" value="1"/>
</dbReference>
<gene>
    <name evidence="4" type="ORF">SAMN05216184_11036</name>
</gene>